<reference evidence="6 7" key="1">
    <citation type="submission" date="2016-10" db="EMBL/GenBank/DDBJ databases">
        <authorList>
            <person name="Varghese N."/>
            <person name="Submissions S."/>
        </authorList>
    </citation>
    <scope>NUCLEOTIDE SEQUENCE [LARGE SCALE GENOMIC DNA]</scope>
    <source>
        <strain evidence="6 7">FF3</strain>
    </source>
</reference>
<dbReference type="EMBL" id="FNYY01000011">
    <property type="protein sequence ID" value="SEJ82901.1"/>
    <property type="molecule type" value="Genomic_DNA"/>
</dbReference>
<dbReference type="CDD" id="cd06327">
    <property type="entry name" value="PBP1_SBP-like"/>
    <property type="match status" value="1"/>
</dbReference>
<dbReference type="PANTHER" id="PTHR30483:SF6">
    <property type="entry name" value="PERIPLASMIC BINDING PROTEIN OF ABC TRANSPORTER FOR NATURAL AMINO ACIDS"/>
    <property type="match status" value="1"/>
</dbReference>
<accession>A0A975ZPB0</accession>
<feature type="chain" id="PRO_5037517405" evidence="4">
    <location>
        <begin position="25"/>
        <end position="396"/>
    </location>
</feature>
<comment type="caution">
    <text evidence="6">The sequence shown here is derived from an EMBL/GenBank/DDBJ whole genome shotgun (WGS) entry which is preliminary data.</text>
</comment>
<evidence type="ECO:0000259" key="5">
    <source>
        <dbReference type="Pfam" id="PF13458"/>
    </source>
</evidence>
<name>A0A975ZPB0_9RHOB</name>
<organism evidence="6 7">
    <name type="scientific">Marinovum algicola</name>
    <dbReference type="NCBI Taxonomy" id="42444"/>
    <lineage>
        <taxon>Bacteria</taxon>
        <taxon>Pseudomonadati</taxon>
        <taxon>Pseudomonadota</taxon>
        <taxon>Alphaproteobacteria</taxon>
        <taxon>Rhodobacterales</taxon>
        <taxon>Roseobacteraceae</taxon>
        <taxon>Marinovum</taxon>
    </lineage>
</organism>
<protein>
    <submittedName>
        <fullName evidence="6">Amino acid/amide ABC transporter substrate-binding protein, HAAT family</fullName>
    </submittedName>
</protein>
<evidence type="ECO:0000256" key="1">
    <source>
        <dbReference type="ARBA" id="ARBA00010062"/>
    </source>
</evidence>
<dbReference type="SUPFAM" id="SSF53822">
    <property type="entry name" value="Periplasmic binding protein-like I"/>
    <property type="match status" value="1"/>
</dbReference>
<dbReference type="GO" id="GO:0006865">
    <property type="term" value="P:amino acid transport"/>
    <property type="evidence" value="ECO:0007669"/>
    <property type="project" value="UniProtKB-KW"/>
</dbReference>
<dbReference type="AlphaFoldDB" id="A0A975ZPB0"/>
<comment type="similarity">
    <text evidence="1">Belongs to the leucine-binding protein family.</text>
</comment>
<dbReference type="InterPro" id="IPR028082">
    <property type="entry name" value="Peripla_BP_I"/>
</dbReference>
<dbReference type="PANTHER" id="PTHR30483">
    <property type="entry name" value="LEUCINE-SPECIFIC-BINDING PROTEIN"/>
    <property type="match status" value="1"/>
</dbReference>
<evidence type="ECO:0000313" key="6">
    <source>
        <dbReference type="EMBL" id="SEJ82901.1"/>
    </source>
</evidence>
<proteinExistence type="inferred from homology"/>
<keyword evidence="2 4" id="KW-0732">Signal</keyword>
<dbReference type="Pfam" id="PF13458">
    <property type="entry name" value="Peripla_BP_6"/>
    <property type="match status" value="1"/>
</dbReference>
<sequence length="396" mass="42178">MTFKRTTVAAVALGIAGMGAPASADVTLGFLGDLSGATSALTGEGAFHAMSMAIEDFGGEINGEQIKVLKADHLGKPDVGLGIAREWIDQQGVNMMTPVDNSAVALAISDLIRDRDVAMFTGASNSKLINENCGPAQQMMLLDTTALARAITVPQVESGKTKWFFITVDYALGHDLQAKGEAGVTSAGGEVVGSAIHSPQTTDFSSFLLEAQASGADTIGMATFGSWQNAIAKQAQEFGVEASLSPYYLGITDIKSTGLDTLQNISGAIQFYWDENEATRAFAKRFEEGIDHPPTFTNAYSYEFTRHYLKGVEAVGSADAKAVVAWMRDTPMETIRGDTVNLREDGATQRDVLTYKTKTPDQSTGDWDFLELTGTVSGDTITTPLSESTCQFVNKS</sequence>
<evidence type="ECO:0000256" key="2">
    <source>
        <dbReference type="ARBA" id="ARBA00022729"/>
    </source>
</evidence>
<evidence type="ECO:0000256" key="3">
    <source>
        <dbReference type="ARBA" id="ARBA00022970"/>
    </source>
</evidence>
<dbReference type="InterPro" id="IPR051010">
    <property type="entry name" value="BCAA_transport"/>
</dbReference>
<dbReference type="Gene3D" id="3.40.50.2300">
    <property type="match status" value="2"/>
</dbReference>
<keyword evidence="3" id="KW-0029">Amino-acid transport</keyword>
<evidence type="ECO:0000256" key="4">
    <source>
        <dbReference type="SAM" id="SignalP"/>
    </source>
</evidence>
<dbReference type="GeneID" id="80819317"/>
<dbReference type="InterPro" id="IPR028081">
    <property type="entry name" value="Leu-bd"/>
</dbReference>
<feature type="signal peptide" evidence="4">
    <location>
        <begin position="1"/>
        <end position="24"/>
    </location>
</feature>
<keyword evidence="3" id="KW-0813">Transport</keyword>
<gene>
    <name evidence="6" type="ORF">SAMN04487940_11169</name>
</gene>
<keyword evidence="7" id="KW-1185">Reference proteome</keyword>
<feature type="domain" description="Leucine-binding protein" evidence="5">
    <location>
        <begin position="26"/>
        <end position="358"/>
    </location>
</feature>
<dbReference type="RefSeq" id="WP_074837358.1">
    <property type="nucleotide sequence ID" value="NZ_FNYY01000011.1"/>
</dbReference>
<dbReference type="Proteomes" id="UP000182932">
    <property type="component" value="Unassembled WGS sequence"/>
</dbReference>
<evidence type="ECO:0000313" key="7">
    <source>
        <dbReference type="Proteomes" id="UP000182932"/>
    </source>
</evidence>